<name>A0ABS1DA43_9PROT</name>
<reference evidence="5 6" key="1">
    <citation type="journal article" date="2020" name="Microorganisms">
        <title>Osmotic Adaptation and Compatible Solute Biosynthesis of Phototrophic Bacteria as Revealed from Genome Analyses.</title>
        <authorList>
            <person name="Imhoff J.F."/>
            <person name="Rahn T."/>
            <person name="Kunzel S."/>
            <person name="Keller A."/>
            <person name="Neulinger S.C."/>
        </authorList>
    </citation>
    <scope>NUCLEOTIDE SEQUENCE [LARGE SCALE GENOMIC DNA]</scope>
    <source>
        <strain evidence="5 6">DSM 9895</strain>
    </source>
</reference>
<evidence type="ECO:0000313" key="5">
    <source>
        <dbReference type="EMBL" id="MBK1667094.1"/>
    </source>
</evidence>
<dbReference type="EMBL" id="NRRL01000004">
    <property type="protein sequence ID" value="MBK1667094.1"/>
    <property type="molecule type" value="Genomic_DNA"/>
</dbReference>
<keyword evidence="2" id="KW-0472">Membrane</keyword>
<proteinExistence type="predicted"/>
<keyword evidence="6" id="KW-1185">Reference proteome</keyword>
<organism evidence="5 6">
    <name type="scientific">Rhodovibrio sodomensis</name>
    <dbReference type="NCBI Taxonomy" id="1088"/>
    <lineage>
        <taxon>Bacteria</taxon>
        <taxon>Pseudomonadati</taxon>
        <taxon>Pseudomonadota</taxon>
        <taxon>Alphaproteobacteria</taxon>
        <taxon>Rhodospirillales</taxon>
        <taxon>Rhodovibrionaceae</taxon>
        <taxon>Rhodovibrio</taxon>
    </lineage>
</organism>
<feature type="domain" description="DUF7088" evidence="4">
    <location>
        <begin position="46"/>
        <end position="128"/>
    </location>
</feature>
<gene>
    <name evidence="5" type="ORF">CKO28_03415</name>
</gene>
<keyword evidence="2" id="KW-0812">Transmembrane</keyword>
<keyword evidence="2" id="KW-1133">Transmembrane helix</keyword>
<dbReference type="InterPro" id="IPR019196">
    <property type="entry name" value="ABC_transp_unknown"/>
</dbReference>
<evidence type="ECO:0000259" key="3">
    <source>
        <dbReference type="Pfam" id="PF09822"/>
    </source>
</evidence>
<feature type="transmembrane region" description="Helical" evidence="2">
    <location>
        <begin position="463"/>
        <end position="486"/>
    </location>
</feature>
<evidence type="ECO:0000313" key="6">
    <source>
        <dbReference type="Proteomes" id="UP001296873"/>
    </source>
</evidence>
<sequence length="491" mass="52869">MKLTKRLRQYLRLQSASFTVLFLAVLAVAAWASTKYTAQADWTYGNRNTLSQPSRELLQQLDGKVTFQAFASDSEQLRDQIRNVARRYTRASETVELTFVNPKTNPQKVRDLGIQRQGTIVVRYQGRTAKVSQYEEAKLTNAIKRVADASETKLAFLTGHGERAINGRARSDLTVFKRALENQGYATRSLSLAQVRQVPKDVSVLVVADPRQKLLPQERERIRDYVANGGNLLWLADVGGRAPPQLGGKTQVVDAGAATIASPVQVFGARSRAFGVVTDYSGTQITRDFSKTTVFPKARNVQIASSAGWTTSAFLQTGARSWADTGAFDQSFDQGEDRRGPVTLGVTLTRQAPQPSDSSAKTAATSSGSGQGVVKAAASASGGQSGTQAPGSAQNGKSQPTGQQRIVVIGDADFMSNAFIGFGGNRDLAMNTVKWLSGDTASLNISTPQPPGQNLNLSVSTLWALQALFMGLLPIGLLAAGGATWVRQRRR</sequence>
<evidence type="ECO:0000256" key="1">
    <source>
        <dbReference type="SAM" id="MobiDB-lite"/>
    </source>
</evidence>
<dbReference type="RefSeq" id="WP_200339154.1">
    <property type="nucleotide sequence ID" value="NZ_NRRL01000004.1"/>
</dbReference>
<dbReference type="Pfam" id="PF23357">
    <property type="entry name" value="DUF7088"/>
    <property type="match status" value="1"/>
</dbReference>
<dbReference type="Pfam" id="PF09822">
    <property type="entry name" value="ABC_transp_aux"/>
    <property type="match status" value="1"/>
</dbReference>
<dbReference type="Proteomes" id="UP001296873">
    <property type="component" value="Unassembled WGS sequence"/>
</dbReference>
<dbReference type="SUPFAM" id="SSF52317">
    <property type="entry name" value="Class I glutamine amidotransferase-like"/>
    <property type="match status" value="1"/>
</dbReference>
<comment type="caution">
    <text evidence="5">The sequence shown here is derived from an EMBL/GenBank/DDBJ whole genome shotgun (WGS) entry which is preliminary data.</text>
</comment>
<accession>A0ABS1DA43</accession>
<dbReference type="InterPro" id="IPR029062">
    <property type="entry name" value="Class_I_gatase-like"/>
</dbReference>
<feature type="region of interest" description="Disordered" evidence="1">
    <location>
        <begin position="349"/>
        <end position="402"/>
    </location>
</feature>
<evidence type="ECO:0008006" key="7">
    <source>
        <dbReference type="Google" id="ProtNLM"/>
    </source>
</evidence>
<protein>
    <recommendedName>
        <fullName evidence="7">ABC transporter</fullName>
    </recommendedName>
</protein>
<feature type="compositionally biased region" description="Low complexity" evidence="1">
    <location>
        <begin position="356"/>
        <end position="394"/>
    </location>
</feature>
<evidence type="ECO:0000259" key="4">
    <source>
        <dbReference type="Pfam" id="PF23357"/>
    </source>
</evidence>
<dbReference type="InterPro" id="IPR055396">
    <property type="entry name" value="DUF7088"/>
</dbReference>
<evidence type="ECO:0000256" key="2">
    <source>
        <dbReference type="SAM" id="Phobius"/>
    </source>
</evidence>
<feature type="domain" description="ABC-type uncharacterised transport system" evidence="3">
    <location>
        <begin position="152"/>
        <end position="237"/>
    </location>
</feature>